<proteinExistence type="predicted"/>
<name>A0ABY7G9K5_MYAAR</name>
<protein>
    <submittedName>
        <fullName evidence="1">Uncharacterized protein</fullName>
    </submittedName>
</protein>
<dbReference type="Proteomes" id="UP001164746">
    <property type="component" value="Chromosome 17"/>
</dbReference>
<keyword evidence="2" id="KW-1185">Reference proteome</keyword>
<organism evidence="1 2">
    <name type="scientific">Mya arenaria</name>
    <name type="common">Soft-shell clam</name>
    <dbReference type="NCBI Taxonomy" id="6604"/>
    <lineage>
        <taxon>Eukaryota</taxon>
        <taxon>Metazoa</taxon>
        <taxon>Spiralia</taxon>
        <taxon>Lophotrochozoa</taxon>
        <taxon>Mollusca</taxon>
        <taxon>Bivalvia</taxon>
        <taxon>Autobranchia</taxon>
        <taxon>Heteroconchia</taxon>
        <taxon>Euheterodonta</taxon>
        <taxon>Imparidentia</taxon>
        <taxon>Neoheterodontei</taxon>
        <taxon>Myida</taxon>
        <taxon>Myoidea</taxon>
        <taxon>Myidae</taxon>
        <taxon>Mya</taxon>
    </lineage>
</organism>
<accession>A0ABY7G9K5</accession>
<evidence type="ECO:0000313" key="1">
    <source>
        <dbReference type="EMBL" id="WAR31085.1"/>
    </source>
</evidence>
<evidence type="ECO:0000313" key="2">
    <source>
        <dbReference type="Proteomes" id="UP001164746"/>
    </source>
</evidence>
<gene>
    <name evidence="1" type="ORF">MAR_033627</name>
</gene>
<dbReference type="EMBL" id="CP111028">
    <property type="protein sequence ID" value="WAR31085.1"/>
    <property type="molecule type" value="Genomic_DNA"/>
</dbReference>
<sequence length="77" mass="8985">MKPLRIAIVVLLVISVQFLSLEYFQTLTLLHFGNDISPVTRAPEDFVIPDITELKNMPEQRLMQIYLKYINKCCVKM</sequence>
<reference evidence="1" key="1">
    <citation type="submission" date="2022-11" db="EMBL/GenBank/DDBJ databases">
        <title>Centuries of genome instability and evolution in soft-shell clam transmissible cancer (bioRxiv).</title>
        <authorList>
            <person name="Hart S.F.M."/>
            <person name="Yonemitsu M.A."/>
            <person name="Giersch R.M."/>
            <person name="Beal B.F."/>
            <person name="Arriagada G."/>
            <person name="Davis B.W."/>
            <person name="Ostrander E.A."/>
            <person name="Goff S.P."/>
            <person name="Metzger M.J."/>
        </authorList>
    </citation>
    <scope>NUCLEOTIDE SEQUENCE</scope>
    <source>
        <strain evidence="1">MELC-2E11</strain>
        <tissue evidence="1">Siphon/mantle</tissue>
    </source>
</reference>